<dbReference type="InterPro" id="IPR050624">
    <property type="entry name" value="HTH-type_Tx_Regulator"/>
</dbReference>
<comment type="caution">
    <text evidence="4">The sequence shown here is derived from an EMBL/GenBank/DDBJ whole genome shotgun (WGS) entry which is preliminary data.</text>
</comment>
<dbReference type="Proteomes" id="UP001601444">
    <property type="component" value="Unassembled WGS sequence"/>
</dbReference>
<proteinExistence type="predicted"/>
<name>A0ABW6PTY2_9NOCA</name>
<dbReference type="PRINTS" id="PR00455">
    <property type="entry name" value="HTHTETR"/>
</dbReference>
<dbReference type="PROSITE" id="PS50977">
    <property type="entry name" value="HTH_TETR_2"/>
    <property type="match status" value="1"/>
</dbReference>
<dbReference type="SUPFAM" id="SSF46689">
    <property type="entry name" value="Homeodomain-like"/>
    <property type="match status" value="1"/>
</dbReference>
<feature type="DNA-binding region" description="H-T-H motif" evidence="2">
    <location>
        <begin position="36"/>
        <end position="55"/>
    </location>
</feature>
<dbReference type="Pfam" id="PF00440">
    <property type="entry name" value="TetR_N"/>
    <property type="match status" value="1"/>
</dbReference>
<reference evidence="4 5" key="1">
    <citation type="submission" date="2024-10" db="EMBL/GenBank/DDBJ databases">
        <title>The Natural Products Discovery Center: Release of the First 8490 Sequenced Strains for Exploring Actinobacteria Biosynthetic Diversity.</title>
        <authorList>
            <person name="Kalkreuter E."/>
            <person name="Kautsar S.A."/>
            <person name="Yang D."/>
            <person name="Bader C.D."/>
            <person name="Teijaro C.N."/>
            <person name="Fluegel L."/>
            <person name="Davis C.M."/>
            <person name="Simpson J.R."/>
            <person name="Lauterbach L."/>
            <person name="Steele A.D."/>
            <person name="Gui C."/>
            <person name="Meng S."/>
            <person name="Li G."/>
            <person name="Viehrig K."/>
            <person name="Ye F."/>
            <person name="Su P."/>
            <person name="Kiefer A.F."/>
            <person name="Nichols A."/>
            <person name="Cepeda A.J."/>
            <person name="Yan W."/>
            <person name="Fan B."/>
            <person name="Jiang Y."/>
            <person name="Adhikari A."/>
            <person name="Zheng C.-J."/>
            <person name="Schuster L."/>
            <person name="Cowan T.M."/>
            <person name="Smanski M.J."/>
            <person name="Chevrette M.G."/>
            <person name="De Carvalho L.P.S."/>
            <person name="Shen B."/>
        </authorList>
    </citation>
    <scope>NUCLEOTIDE SEQUENCE [LARGE SCALE GENOMIC DNA]</scope>
    <source>
        <strain evidence="4 5">NPDC004045</strain>
    </source>
</reference>
<dbReference type="EMBL" id="JBIAMX010000016">
    <property type="protein sequence ID" value="MFF0545798.1"/>
    <property type="molecule type" value="Genomic_DNA"/>
</dbReference>
<gene>
    <name evidence="4" type="ORF">ACFYTF_23450</name>
</gene>
<evidence type="ECO:0000313" key="5">
    <source>
        <dbReference type="Proteomes" id="UP001601444"/>
    </source>
</evidence>
<evidence type="ECO:0000256" key="2">
    <source>
        <dbReference type="PROSITE-ProRule" id="PRU00335"/>
    </source>
</evidence>
<dbReference type="PANTHER" id="PTHR43479">
    <property type="entry name" value="ACREF/ENVCD OPERON REPRESSOR-RELATED"/>
    <property type="match status" value="1"/>
</dbReference>
<dbReference type="PANTHER" id="PTHR43479:SF11">
    <property type="entry name" value="ACREF_ENVCD OPERON REPRESSOR-RELATED"/>
    <property type="match status" value="1"/>
</dbReference>
<feature type="domain" description="HTH tetR-type" evidence="3">
    <location>
        <begin position="13"/>
        <end position="73"/>
    </location>
</feature>
<evidence type="ECO:0000259" key="3">
    <source>
        <dbReference type="PROSITE" id="PS50977"/>
    </source>
</evidence>
<dbReference type="InterPro" id="IPR009057">
    <property type="entry name" value="Homeodomain-like_sf"/>
</dbReference>
<organism evidence="4 5">
    <name type="scientific">Nocardia thailandica</name>
    <dbReference type="NCBI Taxonomy" id="257275"/>
    <lineage>
        <taxon>Bacteria</taxon>
        <taxon>Bacillati</taxon>
        <taxon>Actinomycetota</taxon>
        <taxon>Actinomycetes</taxon>
        <taxon>Mycobacteriales</taxon>
        <taxon>Nocardiaceae</taxon>
        <taxon>Nocardia</taxon>
    </lineage>
</organism>
<sequence length="217" mass="22731">MTERAAGHEDPGATTRDRIVASAAALFGEHGIEGTSVARIAAHAGVGPGTVRRHFADHTALADEIRTRLLARAEHEFTARATGLTVRGDHSADTCTRIAAALLDTFADLLVTHAPVVRALADHVAFEDSGLAAFEARIQVPVRLVLVRSLGPLDHRFLDAATTILTTTGFAAVIRTAEPGTDPDTRARTLAMTARMMGVWLAAEAAAGPPPARPPGS</sequence>
<dbReference type="Gene3D" id="1.10.357.10">
    <property type="entry name" value="Tetracycline Repressor, domain 2"/>
    <property type="match status" value="1"/>
</dbReference>
<protein>
    <submittedName>
        <fullName evidence="4">TetR/AcrR family transcriptional regulator</fullName>
    </submittedName>
</protein>
<dbReference type="RefSeq" id="WP_387702233.1">
    <property type="nucleotide sequence ID" value="NZ_JBIAMX010000016.1"/>
</dbReference>
<dbReference type="InterPro" id="IPR001647">
    <property type="entry name" value="HTH_TetR"/>
</dbReference>
<evidence type="ECO:0000256" key="1">
    <source>
        <dbReference type="ARBA" id="ARBA00023125"/>
    </source>
</evidence>
<keyword evidence="5" id="KW-1185">Reference proteome</keyword>
<keyword evidence="1 2" id="KW-0238">DNA-binding</keyword>
<accession>A0ABW6PTY2</accession>
<evidence type="ECO:0000313" key="4">
    <source>
        <dbReference type="EMBL" id="MFF0545798.1"/>
    </source>
</evidence>